<protein>
    <submittedName>
        <fullName evidence="1">Uncharacterized protein</fullName>
    </submittedName>
</protein>
<proteinExistence type="predicted"/>
<keyword evidence="2" id="KW-1185">Reference proteome</keyword>
<sequence>MVVAVLLVTFGASASAAAVPAPALMLRRSAPLTGLERLQKLDRARFAKRSVVVGEFSLLGLPGVYYTNVKLGTPSKEYSLQFDTGSDLMWVSCSSCTSCPATTNLGIPLEFYSPNSSSTSSNISCSDDRCKDAIREGHSVSPKVFSHCLTSSDDGGGIVVLGEVVIPGFVFTPLVPSQPRYNLNMKSIYVKGKKISIDSSLFTTSNMQGTMVDSGTSLAYLADGIYDPVISVIDYAVPQTIRSFVMSGS</sequence>
<evidence type="ECO:0000313" key="1">
    <source>
        <dbReference type="EnsemblPlants" id="AVESA.00010b.r2.7CG0714330.1.CDS"/>
    </source>
</evidence>
<reference evidence="1" key="2">
    <citation type="submission" date="2025-09" db="UniProtKB">
        <authorList>
            <consortium name="EnsemblPlants"/>
        </authorList>
    </citation>
    <scope>IDENTIFICATION</scope>
</reference>
<reference evidence="1" key="1">
    <citation type="submission" date="2021-05" db="EMBL/GenBank/DDBJ databases">
        <authorList>
            <person name="Scholz U."/>
            <person name="Mascher M."/>
            <person name="Fiebig A."/>
        </authorList>
    </citation>
    <scope>NUCLEOTIDE SEQUENCE [LARGE SCALE GENOMIC DNA]</scope>
</reference>
<accession>A0ACD6A7M9</accession>
<evidence type="ECO:0000313" key="2">
    <source>
        <dbReference type="Proteomes" id="UP001732700"/>
    </source>
</evidence>
<name>A0ACD6A7M9_AVESA</name>
<dbReference type="EnsemblPlants" id="AVESA.00010b.r2.7CG0714330.1">
    <property type="protein sequence ID" value="AVESA.00010b.r2.7CG0714330.1.CDS"/>
    <property type="gene ID" value="AVESA.00010b.r2.7CG0714330"/>
</dbReference>
<dbReference type="Proteomes" id="UP001732700">
    <property type="component" value="Chromosome 7C"/>
</dbReference>
<organism evidence="1 2">
    <name type="scientific">Avena sativa</name>
    <name type="common">Oat</name>
    <dbReference type="NCBI Taxonomy" id="4498"/>
    <lineage>
        <taxon>Eukaryota</taxon>
        <taxon>Viridiplantae</taxon>
        <taxon>Streptophyta</taxon>
        <taxon>Embryophyta</taxon>
        <taxon>Tracheophyta</taxon>
        <taxon>Spermatophyta</taxon>
        <taxon>Magnoliopsida</taxon>
        <taxon>Liliopsida</taxon>
        <taxon>Poales</taxon>
        <taxon>Poaceae</taxon>
        <taxon>BOP clade</taxon>
        <taxon>Pooideae</taxon>
        <taxon>Poodae</taxon>
        <taxon>Poeae</taxon>
        <taxon>Poeae Chloroplast Group 1 (Aveneae type)</taxon>
        <taxon>Aveninae</taxon>
        <taxon>Avena</taxon>
    </lineage>
</organism>